<sequence length="295" mass="33716">MSDVLEKIELCFTGLNYHKNADDVMKCVNSMDRDEREKIFKWLEGRIEPYALVLLGWFYQRGYCSSGEKTFAKAMELYLLGESGGNTTGMYLIGTLYEDGLGVKADYLEAKKWYLKSAEAGDPEGMIAMGLMLMKGSEPHVTEALNWHLKAVEIGCTSAMFHIGVIYHFSEIDSVKDYKKAMIWYVNAYNSGDSFVMNNIGLLYNGGCGVDKDLNIALKWFLGAATGKSFLNAADIYEEQNNYLKAMECVMKGYKLLTKEEEKKSCITRMNKIFRRCNVELLQNWLYEKKEYSVY</sequence>
<dbReference type="InterPro" id="IPR050767">
    <property type="entry name" value="Sel1_AlgK"/>
</dbReference>
<reference evidence="1" key="1">
    <citation type="submission" date="2018-10" db="EMBL/GenBank/DDBJ databases">
        <title>Hidden diversity of soil giant viruses.</title>
        <authorList>
            <person name="Schulz F."/>
            <person name="Alteio L."/>
            <person name="Goudeau D."/>
            <person name="Ryan E.M."/>
            <person name="Malmstrom R.R."/>
            <person name="Blanchard J."/>
            <person name="Woyke T."/>
        </authorList>
    </citation>
    <scope>NUCLEOTIDE SEQUENCE</scope>
    <source>
        <strain evidence="1">HAV1</strain>
    </source>
</reference>
<organism evidence="1">
    <name type="scientific">Harvfovirus sp</name>
    <dbReference type="NCBI Taxonomy" id="2487768"/>
    <lineage>
        <taxon>Viruses</taxon>
        <taxon>Varidnaviria</taxon>
        <taxon>Bamfordvirae</taxon>
        <taxon>Nucleocytoviricota</taxon>
        <taxon>Megaviricetes</taxon>
        <taxon>Imitervirales</taxon>
        <taxon>Mimiviridae</taxon>
        <taxon>Klosneuvirinae</taxon>
    </lineage>
</organism>
<gene>
    <name evidence="1" type="ORF">Harvfovirus67_7</name>
</gene>
<dbReference type="Gene3D" id="1.25.40.10">
    <property type="entry name" value="Tetratricopeptide repeat domain"/>
    <property type="match status" value="1"/>
</dbReference>
<dbReference type="InterPro" id="IPR006597">
    <property type="entry name" value="Sel1-like"/>
</dbReference>
<dbReference type="SUPFAM" id="SSF81901">
    <property type="entry name" value="HCP-like"/>
    <property type="match status" value="2"/>
</dbReference>
<proteinExistence type="predicted"/>
<evidence type="ECO:0008006" key="2">
    <source>
        <dbReference type="Google" id="ProtNLM"/>
    </source>
</evidence>
<dbReference type="EMBL" id="MK072309">
    <property type="protein sequence ID" value="AYV81837.1"/>
    <property type="molecule type" value="Genomic_DNA"/>
</dbReference>
<dbReference type="SMART" id="SM00671">
    <property type="entry name" value="SEL1"/>
    <property type="match status" value="5"/>
</dbReference>
<evidence type="ECO:0000313" key="1">
    <source>
        <dbReference type="EMBL" id="AYV81837.1"/>
    </source>
</evidence>
<dbReference type="PANTHER" id="PTHR11102">
    <property type="entry name" value="SEL-1-LIKE PROTEIN"/>
    <property type="match status" value="1"/>
</dbReference>
<dbReference type="Pfam" id="PF08238">
    <property type="entry name" value="Sel1"/>
    <property type="match status" value="5"/>
</dbReference>
<accession>A0A3G5A3Q4</accession>
<dbReference type="InterPro" id="IPR011990">
    <property type="entry name" value="TPR-like_helical_dom_sf"/>
</dbReference>
<dbReference type="PANTHER" id="PTHR11102:SF160">
    <property type="entry name" value="ERAD-ASSOCIATED E3 UBIQUITIN-PROTEIN LIGASE COMPONENT HRD3"/>
    <property type="match status" value="1"/>
</dbReference>
<protein>
    <recommendedName>
        <fullName evidence="2">Sel1 repeat family protein</fullName>
    </recommendedName>
</protein>
<name>A0A3G5A3Q4_9VIRU</name>